<dbReference type="AlphaFoldDB" id="A0AAP8PP17"/>
<dbReference type="GO" id="GO:0016787">
    <property type="term" value="F:hydrolase activity"/>
    <property type="evidence" value="ECO:0007669"/>
    <property type="project" value="UniProtKB-KW"/>
</dbReference>
<evidence type="ECO:0000313" key="4">
    <source>
        <dbReference type="EMBL" id="PNZ67408.1"/>
    </source>
</evidence>
<dbReference type="GeneID" id="64982965"/>
<reference evidence="3" key="2">
    <citation type="submission" date="2023-07" db="EMBL/GenBank/DDBJ databases">
        <title>Evaluation of the beneficial properties of pineapple isolates.</title>
        <authorList>
            <person name="Adefiranye O."/>
        </authorList>
    </citation>
    <scope>NUCLEOTIDE SEQUENCE</scope>
    <source>
        <strain evidence="3">PAPLE_T1</strain>
    </source>
</reference>
<dbReference type="SUPFAM" id="SSF53474">
    <property type="entry name" value="alpha/beta-Hydrolases"/>
    <property type="match status" value="1"/>
</dbReference>
<accession>A0AAP8PP17</accession>
<dbReference type="Pfam" id="PF07859">
    <property type="entry name" value="Abhydrolase_3"/>
    <property type="match status" value="1"/>
</dbReference>
<dbReference type="InterPro" id="IPR029058">
    <property type="entry name" value="AB_hydrolase_fold"/>
</dbReference>
<evidence type="ECO:0000256" key="1">
    <source>
        <dbReference type="ARBA" id="ARBA00022801"/>
    </source>
</evidence>
<protein>
    <submittedName>
        <fullName evidence="4">Alpha/beta hydrolase</fullName>
    </submittedName>
</protein>
<dbReference type="RefSeq" id="WP_059107998.1">
    <property type="nucleotide sequence ID" value="NZ_AP024589.1"/>
</dbReference>
<evidence type="ECO:0000313" key="5">
    <source>
        <dbReference type="Proteomes" id="UP000242470"/>
    </source>
</evidence>
<reference evidence="4 5" key="1">
    <citation type="submission" date="2017-08" db="EMBL/GenBank/DDBJ databases">
        <title>Draft genome sequences of 64 type strains of genus Staph aureus.</title>
        <authorList>
            <person name="Cole K."/>
            <person name="Golubchik T."/>
            <person name="Russell J."/>
            <person name="Foster D."/>
            <person name="Llewelyn M."/>
            <person name="Wilson D."/>
            <person name="Crook D."/>
            <person name="Paul J."/>
        </authorList>
    </citation>
    <scope>NUCLEOTIDE SEQUENCE [LARGE SCALE GENOMIC DNA]</scope>
    <source>
        <strain evidence="4 5">NCTC 12101</strain>
    </source>
</reference>
<dbReference type="InterPro" id="IPR050300">
    <property type="entry name" value="GDXG_lipolytic_enzyme"/>
</dbReference>
<evidence type="ECO:0000259" key="2">
    <source>
        <dbReference type="Pfam" id="PF07859"/>
    </source>
</evidence>
<dbReference type="EMBL" id="JAUHQC010000014">
    <property type="protein sequence ID" value="MDN4534033.1"/>
    <property type="molecule type" value="Genomic_DNA"/>
</dbReference>
<dbReference type="Gene3D" id="3.40.50.1820">
    <property type="entry name" value="alpha/beta hydrolase"/>
    <property type="match status" value="1"/>
</dbReference>
<dbReference type="PANTHER" id="PTHR48081:SF8">
    <property type="entry name" value="ALPHA_BETA HYDROLASE FOLD-3 DOMAIN-CONTAINING PROTEIN-RELATED"/>
    <property type="match status" value="1"/>
</dbReference>
<gene>
    <name evidence="4" type="ORF">CD158_06185</name>
    <name evidence="3" type="ORF">QYH67_10765</name>
</gene>
<dbReference type="PANTHER" id="PTHR48081">
    <property type="entry name" value="AB HYDROLASE SUPERFAMILY PROTEIN C4A8.06C"/>
    <property type="match status" value="1"/>
</dbReference>
<comment type="caution">
    <text evidence="4">The sequence shown here is derived from an EMBL/GenBank/DDBJ whole genome shotgun (WGS) entry which is preliminary data.</text>
</comment>
<dbReference type="EMBL" id="PPQW01000030">
    <property type="protein sequence ID" value="PNZ67408.1"/>
    <property type="molecule type" value="Genomic_DNA"/>
</dbReference>
<dbReference type="InterPro" id="IPR013094">
    <property type="entry name" value="AB_hydrolase_3"/>
</dbReference>
<organism evidence="4 5">
    <name type="scientific">Staphylococcus auricularis</name>
    <dbReference type="NCBI Taxonomy" id="29379"/>
    <lineage>
        <taxon>Bacteria</taxon>
        <taxon>Bacillati</taxon>
        <taxon>Bacillota</taxon>
        <taxon>Bacilli</taxon>
        <taxon>Bacillales</taxon>
        <taxon>Staphylococcaceae</taxon>
        <taxon>Staphylococcus</taxon>
    </lineage>
</organism>
<evidence type="ECO:0000313" key="3">
    <source>
        <dbReference type="EMBL" id="MDN4534033.1"/>
    </source>
</evidence>
<dbReference type="Proteomes" id="UP001171687">
    <property type="component" value="Unassembled WGS sequence"/>
</dbReference>
<dbReference type="Proteomes" id="UP000242470">
    <property type="component" value="Unassembled WGS sequence"/>
</dbReference>
<sequence>MLKRLTAVTAGTVLSSYLYSKVVEKRSYPSFLFEMMLRVTRVKQTFVTAENAQRMMDKVSPSTKGPFKGTSYHFKHKVEVYDVQGQTVYIINNQNDRQQSTVLYIHGGAWFRDPRDQHFSFVDDLAATLDAKIVMPIYKKVPHADYRTTFELLETLYKRLLSQVESAHQLTIMGDSAGGQMALSFAQYLKTLQLPQPSNIVMISPLLDATLSNPEAKRYECDDPMIAIPGGKFFLNLWAGDRPLEDWRLSPINGDLTHLGHMTIIIGTKETLYPDAERLSHKLNEQMIPHDFIIGYNLFHVFPIFPIPERKRILNQLKQIIHKH</sequence>
<keyword evidence="1 4" id="KW-0378">Hydrolase</keyword>
<feature type="domain" description="Alpha/beta hydrolase fold-3" evidence="2">
    <location>
        <begin position="102"/>
        <end position="302"/>
    </location>
</feature>
<proteinExistence type="predicted"/>
<name>A0AAP8PP17_9STAP</name>